<dbReference type="Gene3D" id="1.10.260.40">
    <property type="entry name" value="lambda repressor-like DNA-binding domains"/>
    <property type="match status" value="1"/>
</dbReference>
<comment type="caution">
    <text evidence="3">The sequence shown here is derived from an EMBL/GenBank/DDBJ whole genome shotgun (WGS) entry which is preliminary data.</text>
</comment>
<gene>
    <name evidence="3" type="ORF">C1634_000670</name>
</gene>
<dbReference type="SMART" id="SM00530">
    <property type="entry name" value="HTH_XRE"/>
    <property type="match status" value="1"/>
</dbReference>
<sequence>MSTFSKVLYSMVGGKLKSLRINKKLSQTELSAKIPNIGRTSISNIEKGKQHPPLHILYQICNELDIDIQSILPAYSEIEKEIESKNKGEVEKFLNDQNLDDKTKKFLEKLINKNLKND</sequence>
<dbReference type="InterPro" id="IPR010982">
    <property type="entry name" value="Lambda_DNA-bd_dom_sf"/>
</dbReference>
<dbReference type="PANTHER" id="PTHR46558">
    <property type="entry name" value="TRACRIPTIONAL REGULATORY PROTEIN-RELATED-RELATED"/>
    <property type="match status" value="1"/>
</dbReference>
<dbReference type="PANTHER" id="PTHR46558:SF4">
    <property type="entry name" value="DNA-BIDING PHAGE PROTEIN"/>
    <property type="match status" value="1"/>
</dbReference>
<proteinExistence type="predicted"/>
<organism evidence="3 4">
    <name type="scientific">Chryseobacterium viscerum</name>
    <dbReference type="NCBI Taxonomy" id="1037377"/>
    <lineage>
        <taxon>Bacteria</taxon>
        <taxon>Pseudomonadati</taxon>
        <taxon>Bacteroidota</taxon>
        <taxon>Flavobacteriia</taxon>
        <taxon>Flavobacteriales</taxon>
        <taxon>Weeksellaceae</taxon>
        <taxon>Chryseobacterium group</taxon>
        <taxon>Chryseobacterium</taxon>
    </lineage>
</organism>
<keyword evidence="1" id="KW-0238">DNA-binding</keyword>
<evidence type="ECO:0000313" key="3">
    <source>
        <dbReference type="EMBL" id="PWN65292.1"/>
    </source>
</evidence>
<dbReference type="Pfam" id="PF01381">
    <property type="entry name" value="HTH_3"/>
    <property type="match status" value="1"/>
</dbReference>
<evidence type="ECO:0000259" key="2">
    <source>
        <dbReference type="PROSITE" id="PS50943"/>
    </source>
</evidence>
<evidence type="ECO:0000313" key="4">
    <source>
        <dbReference type="Proteomes" id="UP000236413"/>
    </source>
</evidence>
<evidence type="ECO:0000256" key="1">
    <source>
        <dbReference type="ARBA" id="ARBA00023125"/>
    </source>
</evidence>
<reference evidence="3 4" key="1">
    <citation type="submission" date="2018-04" db="EMBL/GenBank/DDBJ databases">
        <title>Chryseobacterium oncorhynchi 701B-08T from rainbow trout, and Chryseobacterium viscerum 687B-08T from diseased fish.</title>
        <authorList>
            <person name="Jeong J.-J."/>
            <person name="Lee Y.J."/>
            <person name="Pathiraja D."/>
            <person name="Park B."/>
            <person name="Choi I.-G."/>
            <person name="Kim K.D."/>
        </authorList>
    </citation>
    <scope>NUCLEOTIDE SEQUENCE [LARGE SCALE GENOMIC DNA]</scope>
    <source>
        <strain evidence="3 4">687B-08</strain>
    </source>
</reference>
<dbReference type="InterPro" id="IPR001387">
    <property type="entry name" value="Cro/C1-type_HTH"/>
</dbReference>
<name>A0A316WUY2_9FLAO</name>
<dbReference type="Proteomes" id="UP000236413">
    <property type="component" value="Unassembled WGS sequence"/>
</dbReference>
<dbReference type="EMBL" id="PPEG02000001">
    <property type="protein sequence ID" value="PWN65292.1"/>
    <property type="molecule type" value="Genomic_DNA"/>
</dbReference>
<accession>A0A316WUY2</accession>
<dbReference type="SUPFAM" id="SSF47413">
    <property type="entry name" value="lambda repressor-like DNA-binding domains"/>
    <property type="match status" value="1"/>
</dbReference>
<protein>
    <submittedName>
        <fullName evidence="3">XRE family transcriptional regulator</fullName>
    </submittedName>
</protein>
<dbReference type="GO" id="GO:0003677">
    <property type="term" value="F:DNA binding"/>
    <property type="evidence" value="ECO:0007669"/>
    <property type="project" value="UniProtKB-KW"/>
</dbReference>
<dbReference type="AlphaFoldDB" id="A0A316WUY2"/>
<dbReference type="RefSeq" id="WP_103232458.1">
    <property type="nucleotide sequence ID" value="NZ_PPEG02000001.1"/>
</dbReference>
<dbReference type="PROSITE" id="PS50943">
    <property type="entry name" value="HTH_CROC1"/>
    <property type="match status" value="1"/>
</dbReference>
<dbReference type="CDD" id="cd00093">
    <property type="entry name" value="HTH_XRE"/>
    <property type="match status" value="1"/>
</dbReference>
<feature type="domain" description="HTH cro/C1-type" evidence="2">
    <location>
        <begin position="16"/>
        <end position="71"/>
    </location>
</feature>